<dbReference type="PIRSF" id="PIRSF001359">
    <property type="entry name" value="F_bP_aldolase_II"/>
    <property type="match status" value="1"/>
</dbReference>
<sequence length="289" mass="31466">MAKSMKDNKAISMLKKAEEGGYGVIGVVSYNMETIVACIRAAEKKRSPLQILLFPWSLTYSPLLVHLAAAACANASVPVALHLDHAQSEEAIVAAAEYQAFDSIMVDMSHYEKAENLEKTRRLTEYLHARGIATEAEPGRINGGEDGVQDTGDLEGLLTTESEALEFIDTGIDFLAPAFGNVHGNYGGIENIRLDYPRLERIRQATKGKAQLVLHGTNTFPDATMQGCIKGGMTRCNVNELVLHKYSAYVAENTGKVPLTELLEKGTTLIQELIEYQMDVMGSTGKADV</sequence>
<keyword evidence="1" id="KW-0479">Metal-binding</keyword>
<comment type="function">
    <text evidence="1">Catalyzes the aldol condensation of dihydroxyacetone phosphate (DHAP or glycerone-phosphate) with glyceraldehyde 3-phosphate (G3P) to form fructose 1,6-bisphosphate (FBP) in gluconeogenesis and the reverse reaction in glycolysis.</text>
</comment>
<keyword evidence="1" id="KW-0324">Glycolysis</keyword>
<dbReference type="InterPro" id="IPR000771">
    <property type="entry name" value="FBA_II"/>
</dbReference>
<evidence type="ECO:0000313" key="2">
    <source>
        <dbReference type="EMBL" id="KAL3417449.1"/>
    </source>
</evidence>
<comment type="similarity">
    <text evidence="1">Belongs to the class II fructose-bisphosphate aldolase family.</text>
</comment>
<keyword evidence="3" id="KW-1185">Reference proteome</keyword>
<protein>
    <recommendedName>
        <fullName evidence="1">Fructose-bisphosphate aldolase</fullName>
        <shortName evidence="1">FBP aldolase</shortName>
        <ecNumber evidence="1">4.1.2.13</ecNumber>
    </recommendedName>
</protein>
<name>A0ABR4P2B9_9HELO</name>
<keyword evidence="1" id="KW-0456">Lyase</keyword>
<accession>A0ABR4P2B9</accession>
<comment type="cofactor">
    <cofactor evidence="1">
        <name>Zn(2+)</name>
        <dbReference type="ChEBI" id="CHEBI:29105"/>
    </cofactor>
    <text evidence="1">Binds 2 Zn(2+) ions per subunit. One is catalytic and the other provides a structural contribution.</text>
</comment>
<dbReference type="InterPro" id="IPR050246">
    <property type="entry name" value="Class_II_FBP_aldolase"/>
</dbReference>
<dbReference type="InterPro" id="IPR013785">
    <property type="entry name" value="Aldolase_TIM"/>
</dbReference>
<evidence type="ECO:0000313" key="3">
    <source>
        <dbReference type="Proteomes" id="UP001629113"/>
    </source>
</evidence>
<comment type="pathway">
    <text evidence="1">Carbohydrate degradation; glycolysis; D-glyceraldehyde 3-phosphate and glycerone phosphate from D-glucose: step 4/4.</text>
</comment>
<dbReference type="SUPFAM" id="SSF51569">
    <property type="entry name" value="Aldolase"/>
    <property type="match status" value="1"/>
</dbReference>
<dbReference type="PANTHER" id="PTHR30304:SF0">
    <property type="entry name" value="D-TAGATOSE-1,6-BISPHOSPHATE ALDOLASE SUBUNIT GATY-RELATED"/>
    <property type="match status" value="1"/>
</dbReference>
<organism evidence="2 3">
    <name type="scientific">Phlyctema vagabunda</name>
    <dbReference type="NCBI Taxonomy" id="108571"/>
    <lineage>
        <taxon>Eukaryota</taxon>
        <taxon>Fungi</taxon>
        <taxon>Dikarya</taxon>
        <taxon>Ascomycota</taxon>
        <taxon>Pezizomycotina</taxon>
        <taxon>Leotiomycetes</taxon>
        <taxon>Helotiales</taxon>
        <taxon>Dermateaceae</taxon>
        <taxon>Phlyctema</taxon>
    </lineage>
</organism>
<dbReference type="Proteomes" id="UP001629113">
    <property type="component" value="Unassembled WGS sequence"/>
</dbReference>
<evidence type="ECO:0000256" key="1">
    <source>
        <dbReference type="RuleBase" id="RU366023"/>
    </source>
</evidence>
<gene>
    <name evidence="2" type="ORF">PVAG01_11449</name>
</gene>
<comment type="caution">
    <text evidence="2">The sequence shown here is derived from an EMBL/GenBank/DDBJ whole genome shotgun (WGS) entry which is preliminary data.</text>
</comment>
<proteinExistence type="inferred from homology"/>
<comment type="catalytic activity">
    <reaction evidence="1">
        <text>beta-D-fructose 1,6-bisphosphate = D-glyceraldehyde 3-phosphate + dihydroxyacetone phosphate</text>
        <dbReference type="Rhea" id="RHEA:14729"/>
        <dbReference type="ChEBI" id="CHEBI:32966"/>
        <dbReference type="ChEBI" id="CHEBI:57642"/>
        <dbReference type="ChEBI" id="CHEBI:59776"/>
        <dbReference type="EC" id="4.1.2.13"/>
    </reaction>
</comment>
<dbReference type="Gene3D" id="3.20.20.70">
    <property type="entry name" value="Aldolase class I"/>
    <property type="match status" value="1"/>
</dbReference>
<reference evidence="2 3" key="1">
    <citation type="submission" date="2024-06" db="EMBL/GenBank/DDBJ databases">
        <title>Complete genome of Phlyctema vagabunda strain 19-DSS-EL-015.</title>
        <authorList>
            <person name="Fiorenzani C."/>
        </authorList>
    </citation>
    <scope>NUCLEOTIDE SEQUENCE [LARGE SCALE GENOMIC DNA]</scope>
    <source>
        <strain evidence="2 3">19-DSS-EL-015</strain>
    </source>
</reference>
<dbReference type="PANTHER" id="PTHR30304">
    <property type="entry name" value="D-TAGATOSE-1,6-BISPHOSPHATE ALDOLASE"/>
    <property type="match status" value="1"/>
</dbReference>
<dbReference type="Pfam" id="PF01116">
    <property type="entry name" value="F_bP_aldolase"/>
    <property type="match status" value="1"/>
</dbReference>
<dbReference type="EMBL" id="JBFCZG010000011">
    <property type="protein sequence ID" value="KAL3417449.1"/>
    <property type="molecule type" value="Genomic_DNA"/>
</dbReference>
<dbReference type="EC" id="4.1.2.13" evidence="1"/>
<keyword evidence="1" id="KW-0862">Zinc</keyword>